<dbReference type="NCBIfam" id="TIGR00052">
    <property type="entry name" value="nudix-type nucleoside diphosphatase, YffH/AdpP family"/>
    <property type="match status" value="1"/>
</dbReference>
<dbReference type="EMBL" id="CP024899">
    <property type="protein sequence ID" value="ATX66252.1"/>
    <property type="molecule type" value="Genomic_DNA"/>
</dbReference>
<dbReference type="GO" id="GO:0006753">
    <property type="term" value="P:nucleoside phosphate metabolic process"/>
    <property type="evidence" value="ECO:0007669"/>
    <property type="project" value="TreeGrafter"/>
</dbReference>
<dbReference type="GO" id="GO:0019693">
    <property type="term" value="P:ribose phosphate metabolic process"/>
    <property type="evidence" value="ECO:0007669"/>
    <property type="project" value="TreeGrafter"/>
</dbReference>
<dbReference type="EC" id="3.6.1.13" evidence="3"/>
<dbReference type="InterPro" id="IPR015797">
    <property type="entry name" value="NUDIX_hydrolase-like_dom_sf"/>
</dbReference>
<dbReference type="GO" id="GO:0047631">
    <property type="term" value="F:ADP-ribose diphosphatase activity"/>
    <property type="evidence" value="ECO:0007669"/>
    <property type="project" value="UniProtKB-EC"/>
</dbReference>
<evidence type="ECO:0000256" key="2">
    <source>
        <dbReference type="ARBA" id="ARBA00007482"/>
    </source>
</evidence>
<evidence type="ECO:0000256" key="3">
    <source>
        <dbReference type="ARBA" id="ARBA00012453"/>
    </source>
</evidence>
<dbReference type="GO" id="GO:0046872">
    <property type="term" value="F:metal ion binding"/>
    <property type="evidence" value="ECO:0007669"/>
    <property type="project" value="UniProtKB-KW"/>
</dbReference>
<evidence type="ECO:0000313" key="17">
    <source>
        <dbReference type="Proteomes" id="UP000228948"/>
    </source>
</evidence>
<accession>A0A2K8K9X7</accession>
<dbReference type="GO" id="GO:0019144">
    <property type="term" value="F:ADP-sugar diphosphatase activity"/>
    <property type="evidence" value="ECO:0007669"/>
    <property type="project" value="TreeGrafter"/>
</dbReference>
<feature type="binding site" evidence="13">
    <location>
        <position position="275"/>
    </location>
    <ligand>
        <name>Mg(2+)</name>
        <dbReference type="ChEBI" id="CHEBI:18420"/>
        <label>1</label>
    </ligand>
</feature>
<dbReference type="Proteomes" id="UP000228948">
    <property type="component" value="Chromosome"/>
</dbReference>
<dbReference type="Gene3D" id="3.90.79.10">
    <property type="entry name" value="Nucleoside Triphosphate Pyrophosphohydrolase"/>
    <property type="match status" value="1"/>
</dbReference>
<dbReference type="SUPFAM" id="SSF55811">
    <property type="entry name" value="Nudix"/>
    <property type="match status" value="1"/>
</dbReference>
<evidence type="ECO:0000256" key="13">
    <source>
        <dbReference type="PIRSR" id="PIRSR604385-2"/>
    </source>
</evidence>
<evidence type="ECO:0000256" key="4">
    <source>
        <dbReference type="ARBA" id="ARBA00013297"/>
    </source>
</evidence>
<dbReference type="STRING" id="441209.GCA_001870665_01953"/>
<feature type="binding site" evidence="13">
    <location>
        <position position="330"/>
    </location>
    <ligand>
        <name>Mg(2+)</name>
        <dbReference type="ChEBI" id="CHEBI:18420"/>
        <label>1</label>
    </ligand>
</feature>
<evidence type="ECO:0000256" key="11">
    <source>
        <dbReference type="ARBA" id="ARBA00033056"/>
    </source>
</evidence>
<reference evidence="16 17" key="1">
    <citation type="submission" date="2017-11" db="EMBL/GenBank/DDBJ databases">
        <title>Revised Sequence and Annotation of the Rhodobaca barguzinensis strain alga05 Genome.</title>
        <authorList>
            <person name="Kopejtka K."/>
            <person name="Tomasch J.M."/>
            <person name="Bunk B."/>
            <person name="Koblizek M."/>
        </authorList>
    </citation>
    <scope>NUCLEOTIDE SEQUENCE [LARGE SCALE GENOMIC DNA]</scope>
    <source>
        <strain evidence="17">alga05</strain>
    </source>
</reference>
<feature type="binding site" evidence="13">
    <location>
        <position position="279"/>
    </location>
    <ligand>
        <name>Mg(2+)</name>
        <dbReference type="ChEBI" id="CHEBI:18420"/>
        <label>1</label>
    </ligand>
</feature>
<dbReference type="PROSITE" id="PS51462">
    <property type="entry name" value="NUDIX"/>
    <property type="match status" value="1"/>
</dbReference>
<keyword evidence="7 13" id="KW-0460">Magnesium</keyword>
<organism evidence="16 17">
    <name type="scientific">Roseinatronobacter bogoriensis subsp. barguzinensis</name>
    <dbReference type="NCBI Taxonomy" id="441209"/>
    <lineage>
        <taxon>Bacteria</taxon>
        <taxon>Pseudomonadati</taxon>
        <taxon>Pseudomonadota</taxon>
        <taxon>Alphaproteobacteria</taxon>
        <taxon>Rhodobacterales</taxon>
        <taxon>Paracoccaceae</taxon>
        <taxon>Roseinatronobacter</taxon>
    </lineage>
</organism>
<proteinExistence type="inferred from homology"/>
<dbReference type="AlphaFoldDB" id="A0A2K8K9X7"/>
<comment type="catalytic activity">
    <reaction evidence="12">
        <text>ADP-D-ribose + H2O = D-ribose 5-phosphate + AMP + 2 H(+)</text>
        <dbReference type="Rhea" id="RHEA:10412"/>
        <dbReference type="ChEBI" id="CHEBI:15377"/>
        <dbReference type="ChEBI" id="CHEBI:15378"/>
        <dbReference type="ChEBI" id="CHEBI:57967"/>
        <dbReference type="ChEBI" id="CHEBI:78346"/>
        <dbReference type="ChEBI" id="CHEBI:456215"/>
        <dbReference type="EC" id="3.6.1.13"/>
    </reaction>
</comment>
<dbReference type="InterPro" id="IPR000086">
    <property type="entry name" value="NUDIX_hydrolase_dom"/>
</dbReference>
<name>A0A2K8K9X7_9RHOB</name>
<dbReference type="GO" id="GO:0005829">
    <property type="term" value="C:cytosol"/>
    <property type="evidence" value="ECO:0007669"/>
    <property type="project" value="TreeGrafter"/>
</dbReference>
<evidence type="ECO:0000256" key="9">
    <source>
        <dbReference type="ARBA" id="ARBA00030162"/>
    </source>
</evidence>
<evidence type="ECO:0000259" key="15">
    <source>
        <dbReference type="PROSITE" id="PS51462"/>
    </source>
</evidence>
<gene>
    <name evidence="16" type="ORF">BG454_10870</name>
</gene>
<feature type="domain" description="Nudix hydrolase" evidence="15">
    <location>
        <begin position="217"/>
        <end position="359"/>
    </location>
</feature>
<keyword evidence="17" id="KW-1185">Reference proteome</keyword>
<keyword evidence="5 13" id="KW-0479">Metal-binding</keyword>
<feature type="short sequence motif" description="Nudix box" evidence="14">
    <location>
        <begin position="260"/>
        <end position="282"/>
    </location>
</feature>
<dbReference type="Pfam" id="PF00293">
    <property type="entry name" value="NUDIX"/>
    <property type="match status" value="1"/>
</dbReference>
<keyword evidence="6" id="KW-0378">Hydrolase</keyword>
<dbReference type="PANTHER" id="PTHR11839:SF5">
    <property type="entry name" value="ADP-RIBOSE PYROPHOSPHATASE"/>
    <property type="match status" value="1"/>
</dbReference>
<evidence type="ECO:0000256" key="7">
    <source>
        <dbReference type="ARBA" id="ARBA00022842"/>
    </source>
</evidence>
<dbReference type="RefSeq" id="WP_071480769.1">
    <property type="nucleotide sequence ID" value="NZ_CP024899.1"/>
</dbReference>
<evidence type="ECO:0000256" key="1">
    <source>
        <dbReference type="ARBA" id="ARBA00001946"/>
    </source>
</evidence>
<comment type="function">
    <text evidence="8">Acts on ADP-mannose and ADP-glucose as well as ADP-ribose. Prevents glycogen biosynthesis. The reaction catalyzed by this enzyme is a limiting step of the gluconeogenic process.</text>
</comment>
<evidence type="ECO:0000256" key="6">
    <source>
        <dbReference type="ARBA" id="ARBA00022801"/>
    </source>
</evidence>
<evidence type="ECO:0000313" key="16">
    <source>
        <dbReference type="EMBL" id="ATX66252.1"/>
    </source>
</evidence>
<evidence type="ECO:0000256" key="8">
    <source>
        <dbReference type="ARBA" id="ARBA00025164"/>
    </source>
</evidence>
<evidence type="ECO:0000256" key="5">
    <source>
        <dbReference type="ARBA" id="ARBA00022723"/>
    </source>
</evidence>
<dbReference type="CDD" id="cd24155">
    <property type="entry name" value="NUDIX_ADPRase"/>
    <property type="match status" value="1"/>
</dbReference>
<evidence type="ECO:0000256" key="10">
    <source>
        <dbReference type="ARBA" id="ARBA00030308"/>
    </source>
</evidence>
<dbReference type="KEGG" id="rbg:BG454_10870"/>
<sequence length="380" mass="41687">MSRPVFLFGPLSDISASREIIGTGSVGQSVVLSDHTLCVTGPDVLPCLVASPGANVSGIVVFPDHDSLLKLERFHNLFGAIAGQVVLQTHGQESVVQSFFLPSDKAPHDVEAAPVWTPEQRQIMGMASLEVLHLVANYPLDALKARWPMGLAHAASRRRACAEPAPALQRNAWTPEDVALAQGKRPYAWYFSVAEDDLRFRKFDGEFSAEVKRAGFVMCDAVTVLPYDPTRDVVMVIEQFRYGPWLRGARNPWLLEPVAGRVDPFESPEDCALRETQEEAQITLQKDCLLPVGHVYPSPGAITEFLYQYVALAELPAGSEGVSGLESEAEDIRSHIVSFDELMNLIQSGEVTNGPLVQSAYWLALNRERLRANALVQGRG</sequence>
<feature type="binding site" evidence="13">
    <location>
        <position position="259"/>
    </location>
    <ligand>
        <name>Mg(2+)</name>
        <dbReference type="ChEBI" id="CHEBI:18420"/>
        <label>1</label>
    </ligand>
</feature>
<protein>
    <recommendedName>
        <fullName evidence="4">ADP-ribose pyrophosphatase</fullName>
        <ecNumber evidence="3">3.6.1.13</ecNumber>
    </recommendedName>
    <alternativeName>
        <fullName evidence="9">ADP-ribose diphosphatase</fullName>
    </alternativeName>
    <alternativeName>
        <fullName evidence="11">ADP-ribose phosphohydrolase</fullName>
    </alternativeName>
    <alternativeName>
        <fullName evidence="10">Adenosine diphosphoribose pyrophosphatase</fullName>
    </alternativeName>
</protein>
<evidence type="ECO:0000256" key="12">
    <source>
        <dbReference type="ARBA" id="ARBA00049546"/>
    </source>
</evidence>
<comment type="cofactor">
    <cofactor evidence="1 13">
        <name>Mg(2+)</name>
        <dbReference type="ChEBI" id="CHEBI:18420"/>
    </cofactor>
</comment>
<comment type="similarity">
    <text evidence="2">Belongs to the Nudix hydrolase family. NudF subfamily.</text>
</comment>
<dbReference type="OrthoDB" id="5292471at2"/>
<dbReference type="InterPro" id="IPR004385">
    <property type="entry name" value="NDP_pyrophosphatase"/>
</dbReference>
<dbReference type="PANTHER" id="PTHR11839">
    <property type="entry name" value="UDP/ADP-SUGAR PYROPHOSPHATASE"/>
    <property type="match status" value="1"/>
</dbReference>
<evidence type="ECO:0000256" key="14">
    <source>
        <dbReference type="PIRSR" id="PIRSR604385-3"/>
    </source>
</evidence>